<dbReference type="InterPro" id="IPR048386">
    <property type="entry name" value="Med15_C"/>
</dbReference>
<feature type="compositionally biased region" description="Low complexity" evidence="11">
    <location>
        <begin position="187"/>
        <end position="196"/>
    </location>
</feature>
<feature type="region of interest" description="Disordered" evidence="11">
    <location>
        <begin position="182"/>
        <end position="270"/>
    </location>
</feature>
<evidence type="ECO:0000256" key="8">
    <source>
        <dbReference type="ARBA" id="ARBA00032016"/>
    </source>
</evidence>
<keyword evidence="4 9" id="KW-0805">Transcription regulation</keyword>
<evidence type="ECO:0000256" key="7">
    <source>
        <dbReference type="ARBA" id="ARBA00023242"/>
    </source>
</evidence>
<feature type="domain" description="ARC105/Med15 mediator subunit central" evidence="13">
    <location>
        <begin position="275"/>
        <end position="418"/>
    </location>
</feature>
<feature type="region of interest" description="Disordered" evidence="11">
    <location>
        <begin position="1"/>
        <end position="22"/>
    </location>
</feature>
<feature type="domain" description="ARC105/Med15 mediator subunit C-terminal" evidence="14">
    <location>
        <begin position="447"/>
        <end position="554"/>
    </location>
</feature>
<evidence type="ECO:0000256" key="6">
    <source>
        <dbReference type="ARBA" id="ARBA00023163"/>
    </source>
</evidence>
<evidence type="ECO:0000256" key="4">
    <source>
        <dbReference type="ARBA" id="ARBA00023015"/>
    </source>
</evidence>
<evidence type="ECO:0000256" key="2">
    <source>
        <dbReference type="ARBA" id="ARBA00009807"/>
    </source>
</evidence>
<dbReference type="OrthoDB" id="10055322at2759"/>
<evidence type="ECO:0000256" key="10">
    <source>
        <dbReference type="SAM" id="Coils"/>
    </source>
</evidence>
<evidence type="ECO:0000256" key="5">
    <source>
        <dbReference type="ARBA" id="ARBA00023159"/>
    </source>
</evidence>
<evidence type="ECO:0000256" key="9">
    <source>
        <dbReference type="RuleBase" id="RU364148"/>
    </source>
</evidence>
<evidence type="ECO:0000256" key="11">
    <source>
        <dbReference type="SAM" id="MobiDB-lite"/>
    </source>
</evidence>
<evidence type="ECO:0000313" key="16">
    <source>
        <dbReference type="Proteomes" id="UP000749559"/>
    </source>
</evidence>
<proteinExistence type="inferred from homology"/>
<dbReference type="InterPro" id="IPR036529">
    <property type="entry name" value="KIX_dom_sf"/>
</dbReference>
<evidence type="ECO:0000313" key="15">
    <source>
        <dbReference type="EMBL" id="CAH1801822.1"/>
    </source>
</evidence>
<dbReference type="Pfam" id="PF21539">
    <property type="entry name" value="Med15_C"/>
    <property type="match status" value="1"/>
</dbReference>
<evidence type="ECO:0000259" key="12">
    <source>
        <dbReference type="Pfam" id="PF09606"/>
    </source>
</evidence>
<dbReference type="GO" id="GO:0005634">
    <property type="term" value="C:nucleus"/>
    <property type="evidence" value="ECO:0007669"/>
    <property type="project" value="UniProtKB-SubCell"/>
</dbReference>
<comment type="subunit">
    <text evidence="9">Component of the Mediator complex.</text>
</comment>
<dbReference type="GO" id="GO:0003712">
    <property type="term" value="F:transcription coregulator activity"/>
    <property type="evidence" value="ECO:0007669"/>
    <property type="project" value="InterPro"/>
</dbReference>
<dbReference type="InterPro" id="IPR019087">
    <property type="entry name" value="Med15_N"/>
</dbReference>
<keyword evidence="16" id="KW-1185">Reference proteome</keyword>
<dbReference type="GO" id="GO:0006355">
    <property type="term" value="P:regulation of DNA-templated transcription"/>
    <property type="evidence" value="ECO:0007669"/>
    <property type="project" value="InterPro"/>
</dbReference>
<evidence type="ECO:0000259" key="13">
    <source>
        <dbReference type="Pfam" id="PF21538"/>
    </source>
</evidence>
<dbReference type="InterPro" id="IPR048385">
    <property type="entry name" value="Med15_central"/>
</dbReference>
<dbReference type="FunFam" id="1.10.246.20:FF:000002">
    <property type="entry name" value="Mediator of RNA polymerase II transcription subunit 15"/>
    <property type="match status" value="1"/>
</dbReference>
<evidence type="ECO:0000256" key="1">
    <source>
        <dbReference type="ARBA" id="ARBA00004123"/>
    </source>
</evidence>
<feature type="domain" description="Mediator of RNA polymerase II transcription subunit 15 N-terminal" evidence="12">
    <location>
        <begin position="12"/>
        <end position="82"/>
    </location>
</feature>
<dbReference type="Proteomes" id="UP000749559">
    <property type="component" value="Unassembled WGS sequence"/>
</dbReference>
<gene>
    <name evidence="9" type="primary">MED15</name>
    <name evidence="15" type="ORF">OFUS_LOCUS25565</name>
</gene>
<dbReference type="PANTHER" id="PTHR31804">
    <property type="entry name" value="MEDIATOR OF RNA POLYMERASE II TRANSCRIPTION SUBUNIT 15"/>
    <property type="match status" value="1"/>
</dbReference>
<dbReference type="AlphaFoldDB" id="A0A8J1TKA0"/>
<organism evidence="15 16">
    <name type="scientific">Owenia fusiformis</name>
    <name type="common">Polychaete worm</name>
    <dbReference type="NCBI Taxonomy" id="6347"/>
    <lineage>
        <taxon>Eukaryota</taxon>
        <taxon>Metazoa</taxon>
        <taxon>Spiralia</taxon>
        <taxon>Lophotrochozoa</taxon>
        <taxon>Annelida</taxon>
        <taxon>Polychaeta</taxon>
        <taxon>Sedentaria</taxon>
        <taxon>Canalipalpata</taxon>
        <taxon>Sabellida</taxon>
        <taxon>Oweniida</taxon>
        <taxon>Oweniidae</taxon>
        <taxon>Owenia</taxon>
    </lineage>
</organism>
<comment type="function">
    <text evidence="9">Component of the Mediator complex, a coactivator involved in the regulated transcription of nearly all RNA polymerase II-dependent genes. Mediator functions as a bridge to convey information from gene-specific regulatory proteins to the basal RNA polymerase II transcription machinery. Mediator is recruited to promoters by direct interactions with regulatory proteins and serves as a scaffold for the assembly of a functional preinitiation complex with RNA polymerase II and the general transcription factors.</text>
</comment>
<feature type="compositionally biased region" description="Low complexity" evidence="11">
    <location>
        <begin position="204"/>
        <end position="222"/>
    </location>
</feature>
<keyword evidence="10" id="KW-0175">Coiled coil</keyword>
<name>A0A8J1TKA0_OWEFU</name>
<comment type="similarity">
    <text evidence="2 9">Belongs to the Mediator complex subunit 15 family.</text>
</comment>
<accession>A0A8J1TKA0</accession>
<sequence>MQHEMSDSFPASGDWKSEGFRRKVVQQIDDALRAAGNPGNKSSPEMENHVFQRSKSRDDYLALVARLIIHVREINSKKEKQQQQQMAPNMLGGPQGMQDPLNALQNPLNALQSMSKAGMPPGLQGQQLQGPPQGMMGGMPAGNQMVRPGMVGMNQQMRQPQPQQQMMAQNMGGQPMGVQNIGGQSMGGMQAMQRGQPALSPYGQTSQATPSSLSSVLSPPQVGMVPSPSPGNAMPIPSPGSRQSNTAPSPGGGLNTPGNPNSMGASASPAARTAEDIAYAEKHKQLSRYIEPLRRMISRIDKDENRKKELSKMKRLLDVLSDTKTRSVPMSTLLKCENVLEKLELQVQKSTAATTPGTTTPTTTALGVTAAATTAVTTAAEAPKPVTHICQPLLDAVAAHARSPMLNHTLYRTFSPAIQALHGPPIRCPSPPPKKQKIEQDRENNFVPNVLQGEIARLDYRFRVNLHPLCQAGCKDIQLICKLEDKDLPSVPPLNVTVPAGYPKVSPICDTKHKDYDMTEFLKNVMNNLTARLVRLAEIHSLSTLLDTWEMSVRVACNNKD</sequence>
<dbReference type="EMBL" id="CAIIXF020000012">
    <property type="protein sequence ID" value="CAH1801822.1"/>
    <property type="molecule type" value="Genomic_DNA"/>
</dbReference>
<keyword evidence="7 9" id="KW-0539">Nucleus</keyword>
<evidence type="ECO:0000259" key="14">
    <source>
        <dbReference type="Pfam" id="PF21539"/>
    </source>
</evidence>
<evidence type="ECO:0000256" key="3">
    <source>
        <dbReference type="ARBA" id="ARBA00019613"/>
    </source>
</evidence>
<comment type="caution">
    <text evidence="15">The sequence shown here is derived from an EMBL/GenBank/DDBJ whole genome shotgun (WGS) entry which is preliminary data.</text>
</comment>
<dbReference type="Pfam" id="PF21538">
    <property type="entry name" value="Med15_M"/>
    <property type="match status" value="1"/>
</dbReference>
<reference evidence="15" key="1">
    <citation type="submission" date="2022-03" db="EMBL/GenBank/DDBJ databases">
        <authorList>
            <person name="Martin C."/>
        </authorList>
    </citation>
    <scope>NUCLEOTIDE SEQUENCE</scope>
</reference>
<keyword evidence="5 9" id="KW-0010">Activator</keyword>
<feature type="coiled-coil region" evidence="10">
    <location>
        <begin position="293"/>
        <end position="353"/>
    </location>
</feature>
<dbReference type="Pfam" id="PF09606">
    <property type="entry name" value="Med15_N"/>
    <property type="match status" value="1"/>
</dbReference>
<dbReference type="Gene3D" id="1.10.246.20">
    <property type="entry name" value="Coactivator CBP, KIX domain"/>
    <property type="match status" value="1"/>
</dbReference>
<dbReference type="PANTHER" id="PTHR31804:SF3">
    <property type="entry name" value="MEDIATOR OF RNA POLYMERASE II TRANSCRIPTION SUBUNIT 15"/>
    <property type="match status" value="1"/>
</dbReference>
<protein>
    <recommendedName>
        <fullName evidence="3 9">Mediator of RNA polymerase II transcription subunit 15</fullName>
    </recommendedName>
    <alternativeName>
        <fullName evidence="8 9">Mediator complex subunit 15</fullName>
    </alternativeName>
</protein>
<keyword evidence="6 9" id="KW-0804">Transcription</keyword>
<comment type="subcellular location">
    <subcellularLocation>
        <location evidence="1 9">Nucleus</location>
    </subcellularLocation>
</comment>